<dbReference type="AlphaFoldDB" id="A0AAN7I3V5"/>
<accession>A0AAN7I3V5</accession>
<feature type="compositionally biased region" description="Pro residues" evidence="1">
    <location>
        <begin position="163"/>
        <end position="175"/>
    </location>
</feature>
<feature type="compositionally biased region" description="Low complexity" evidence="1">
    <location>
        <begin position="136"/>
        <end position="149"/>
    </location>
</feature>
<name>A0AAN7I3V5_9FUNG</name>
<dbReference type="Proteomes" id="UP001304243">
    <property type="component" value="Unassembled WGS sequence"/>
</dbReference>
<feature type="region of interest" description="Disordered" evidence="1">
    <location>
        <begin position="479"/>
        <end position="509"/>
    </location>
</feature>
<gene>
    <name evidence="2" type="ORF">ATC70_013128</name>
</gene>
<feature type="compositionally biased region" description="Low complexity" evidence="1">
    <location>
        <begin position="287"/>
        <end position="311"/>
    </location>
</feature>
<organism evidence="2 3">
    <name type="scientific">Mucor velutinosus</name>
    <dbReference type="NCBI Taxonomy" id="708070"/>
    <lineage>
        <taxon>Eukaryota</taxon>
        <taxon>Fungi</taxon>
        <taxon>Fungi incertae sedis</taxon>
        <taxon>Mucoromycota</taxon>
        <taxon>Mucoromycotina</taxon>
        <taxon>Mucoromycetes</taxon>
        <taxon>Mucorales</taxon>
        <taxon>Mucorineae</taxon>
        <taxon>Mucoraceae</taxon>
        <taxon>Mucor</taxon>
    </lineage>
</organism>
<protein>
    <submittedName>
        <fullName evidence="2">Uncharacterized protein</fullName>
    </submittedName>
</protein>
<evidence type="ECO:0000313" key="2">
    <source>
        <dbReference type="EMBL" id="KAK4521183.1"/>
    </source>
</evidence>
<reference evidence="2 3" key="1">
    <citation type="submission" date="2022-11" db="EMBL/GenBank/DDBJ databases">
        <title>Mucor velutinosus strain NIH1002 WGS.</title>
        <authorList>
            <person name="Subramanian P."/>
            <person name="Mullikin J.C."/>
            <person name="Segre J.A."/>
            <person name="Zelazny A.M."/>
        </authorList>
    </citation>
    <scope>NUCLEOTIDE SEQUENCE [LARGE SCALE GENOMIC DNA]</scope>
    <source>
        <strain evidence="2 3">NIH1002</strain>
    </source>
</reference>
<feature type="compositionally biased region" description="Polar residues" evidence="1">
    <location>
        <begin position="36"/>
        <end position="53"/>
    </location>
</feature>
<comment type="caution">
    <text evidence="2">The sequence shown here is derived from an EMBL/GenBank/DDBJ whole genome shotgun (WGS) entry which is preliminary data.</text>
</comment>
<feature type="compositionally biased region" description="Polar residues" evidence="1">
    <location>
        <begin position="202"/>
        <end position="212"/>
    </location>
</feature>
<feature type="compositionally biased region" description="Basic residues" evidence="1">
    <location>
        <begin position="1"/>
        <end position="13"/>
    </location>
</feature>
<feature type="region of interest" description="Disordered" evidence="1">
    <location>
        <begin position="31"/>
        <end position="250"/>
    </location>
</feature>
<feature type="compositionally biased region" description="Low complexity" evidence="1">
    <location>
        <begin position="176"/>
        <end position="191"/>
    </location>
</feature>
<feature type="compositionally biased region" description="Low complexity" evidence="1">
    <location>
        <begin position="222"/>
        <end position="250"/>
    </location>
</feature>
<feature type="region of interest" description="Disordered" evidence="1">
    <location>
        <begin position="1"/>
        <end position="20"/>
    </location>
</feature>
<feature type="region of interest" description="Disordered" evidence="1">
    <location>
        <begin position="264"/>
        <end position="339"/>
    </location>
</feature>
<dbReference type="EMBL" id="JASEJX010000006">
    <property type="protein sequence ID" value="KAK4521183.1"/>
    <property type="molecule type" value="Genomic_DNA"/>
</dbReference>
<dbReference type="RefSeq" id="XP_064687849.1">
    <property type="nucleotide sequence ID" value="XM_064832294.1"/>
</dbReference>
<feature type="compositionally biased region" description="Acidic residues" evidence="1">
    <location>
        <begin position="324"/>
        <end position="335"/>
    </location>
</feature>
<sequence>MSFKSKQRAKHGHLFGDDPLNATLVAASDDPLFSPAMSSKAQSQSSRTNSPSIANDPLSRSTDTSSSTPLSPARRSATTKSSPSSSIFGDIDVSKLGTSNGKKHTMRSPALRSKQYDVEDEEDLFGGGHRTRKSSKVTTPTPSVKSPTTHQQDIPAVKKASTSPPPPSVPSPLPSSPVIQQQKAAVVQQKQPTVSKPVLEQPVQQPAKNETSAVKEEKPTVSSSSSSFFRFFKSSNNNSNANLKNASSASSIASVNAPFPIVAKDHDTVNSTTTTTTPLPPPPAPPMGQSAPAPSPLSQQQQQQQQPMQRSTGIQQRQVVAQKEEEDEEEEEEDKEPMPIIEDEATRAFAEDNVISFKPSLLNYRAISPELTMDALKIDIPTHTPTSKKLVPSISTPTNNVDDPWSNPLLMQPTVEPSISSPLAVKVQDIEPQKRTAFADLINSWNTGKSNNKEYTNNQDPKEFFDHVAEERRDVGFAGIREHDDDDEDEGHYRRQQQLDYQDEINPWN</sequence>
<evidence type="ECO:0000313" key="3">
    <source>
        <dbReference type="Proteomes" id="UP001304243"/>
    </source>
</evidence>
<evidence type="ECO:0000256" key="1">
    <source>
        <dbReference type="SAM" id="MobiDB-lite"/>
    </source>
</evidence>
<proteinExistence type="predicted"/>
<dbReference type="GeneID" id="89956814"/>
<keyword evidence="3" id="KW-1185">Reference proteome</keyword>
<feature type="compositionally biased region" description="Low complexity" evidence="1">
    <location>
        <begin position="56"/>
        <end position="86"/>
    </location>
</feature>